<proteinExistence type="predicted"/>
<keyword evidence="1 2" id="KW-0175">Coiled coil</keyword>
<evidence type="ECO:0000313" key="6">
    <source>
        <dbReference type="Proteomes" id="UP001356427"/>
    </source>
</evidence>
<protein>
    <recommendedName>
        <fullName evidence="4">Cortactin-binding protein-2 N-terminal domain-containing protein</fullName>
    </recommendedName>
</protein>
<sequence>MRSRSNSPNMAARNGDGSQNSVVHLDPLKGTVLRDSMGGERGKDLSRDDLVFLLSIMEGELQARDEVIAVLKAKKMDLALLEAQYGFVIPGEVLRALQRDSLTAQASEAQQQDVYEKPMAELDRLVETGNQSYRRMLEQLLLVERSHSCALCRLEEQDQQHRAFMQRSDDLTCLLEQDRERLKLLLIQEKTYCERKEEKSEIEVSALKEELTKLKYFALLVVDEQQRLTDQLSQQSKRVQELTDIVDHAQQELNSTHSRAKEGELKVIRLEAELLEQASHFRLNQEAMMAKLANEDTQNRQLQQQLAALSRQLDELEGTRSTLQRAEEELQELRDRLSHRGEGCATTPGLLSEVEQLRRRVVEMEGKDEELIRMGDQCRDLDRKLGRESSQSRSLKAEVDKLNDRISELDRLEEALGKSKQECSALKGSLEKERASTKQLSGELDTLKVRVMELEVIEGQLERSEGALRLDFAKLRTLTVVLVEERKNMAERFRQTEEKLQEKKDGKLQAERDSVSTATEKLIEESRKVLRSKAELEERIQSVVKERDELRVRLRAEEDRSGDLQSKVSAMKKRIQVLEVKDGEFCREVKSPLLDNTNHCYQQEENKVKELTQEVDRLSRRLMQKGVVEGELMKAEEDFESLERRWSKEQERARALTVELEESRKELSKYQLAEKEVKNQEHLLLRRLQEEQVKSVLLKREVEALKEKVQWLMGTEESICHMQMDSSTLQKRLTQQEVRNRELAREMEGLTHELDRYRRFSKSLRPGITGRRFSDLHLSTKEVQTEPADTLPPDYRSPAPLALSGKPYEVIDGEDPNQNEDLVLNKCNSPLLTSIESLNHQNNNVRRFSILSPNGKDNQHPINSKLLKGNFDQKGDVRLAHTPGQPLHIKVTPDHGLNTATLEISSPTADNATSYTSTAVIPTSGAPPKQRITIIPNAAISPVARTKSSPPPERFGSPDKALSPLTMTPISVKSPDYSRTVSPDHTGSPIQMVTVSTGSLESTEVIGQAMFHVSPERRNGWQLQRSNSTGPSVITTEDNKIHIHLGSPYIQSINGITQSQSGGPYHTPGQEPMTPVLTNGCHIKGGSKITSSITITPANTPVARPSQITVPEFLKPGPTRIPKPKATVRREGQTALLNTGQSKGQPPAAAMHSGKNTVNGQTVFNRRNAPTTF</sequence>
<feature type="coiled-coil region" evidence="2">
    <location>
        <begin position="483"/>
        <end position="560"/>
    </location>
</feature>
<feature type="coiled-coil region" evidence="2">
    <location>
        <begin position="225"/>
        <end position="252"/>
    </location>
</feature>
<evidence type="ECO:0000313" key="5">
    <source>
        <dbReference type="EMBL" id="KAK6309669.1"/>
    </source>
</evidence>
<evidence type="ECO:0000256" key="2">
    <source>
        <dbReference type="SAM" id="Coils"/>
    </source>
</evidence>
<evidence type="ECO:0000256" key="3">
    <source>
        <dbReference type="SAM" id="MobiDB-lite"/>
    </source>
</evidence>
<feature type="region of interest" description="Disordered" evidence="3">
    <location>
        <begin position="943"/>
        <end position="989"/>
    </location>
</feature>
<keyword evidence="6" id="KW-1185">Reference proteome</keyword>
<name>A0AAN8LHW3_9TELE</name>
<dbReference type="InterPro" id="IPR019131">
    <property type="entry name" value="Cortactin-binding_p2_N"/>
</dbReference>
<reference evidence="5 6" key="1">
    <citation type="submission" date="2021-04" db="EMBL/GenBank/DDBJ databases">
        <authorList>
            <person name="De Guttry C."/>
            <person name="Zahm M."/>
            <person name="Klopp C."/>
            <person name="Cabau C."/>
            <person name="Louis A."/>
            <person name="Berthelot C."/>
            <person name="Parey E."/>
            <person name="Roest Crollius H."/>
            <person name="Montfort J."/>
            <person name="Robinson-Rechavi M."/>
            <person name="Bucao C."/>
            <person name="Bouchez O."/>
            <person name="Gislard M."/>
            <person name="Lluch J."/>
            <person name="Milhes M."/>
            <person name="Lampietro C."/>
            <person name="Lopez Roques C."/>
            <person name="Donnadieu C."/>
            <person name="Braasch I."/>
            <person name="Desvignes T."/>
            <person name="Postlethwait J."/>
            <person name="Bobe J."/>
            <person name="Wedekind C."/>
            <person name="Guiguen Y."/>
        </authorList>
    </citation>
    <scope>NUCLEOTIDE SEQUENCE [LARGE SCALE GENOMIC DNA]</scope>
    <source>
        <strain evidence="5">Cs_M1</strain>
        <tissue evidence="5">Blood</tissue>
    </source>
</reference>
<dbReference type="PANTHER" id="PTHR23166">
    <property type="entry name" value="FILAMIN/GPBP-INTERACTING PROTEIN"/>
    <property type="match status" value="1"/>
</dbReference>
<dbReference type="InterPro" id="IPR050719">
    <property type="entry name" value="Cortactin-Actin_Reg"/>
</dbReference>
<evidence type="ECO:0000256" key="1">
    <source>
        <dbReference type="ARBA" id="ARBA00023054"/>
    </source>
</evidence>
<feature type="domain" description="Cortactin-binding protein-2 N-terminal" evidence="4">
    <location>
        <begin position="564"/>
        <end position="742"/>
    </location>
</feature>
<dbReference type="AlphaFoldDB" id="A0AAN8LHW3"/>
<dbReference type="EMBL" id="JAGTTL010000017">
    <property type="protein sequence ID" value="KAK6309669.1"/>
    <property type="molecule type" value="Genomic_DNA"/>
</dbReference>
<organism evidence="5 6">
    <name type="scientific">Coregonus suidteri</name>
    <dbReference type="NCBI Taxonomy" id="861788"/>
    <lineage>
        <taxon>Eukaryota</taxon>
        <taxon>Metazoa</taxon>
        <taxon>Chordata</taxon>
        <taxon>Craniata</taxon>
        <taxon>Vertebrata</taxon>
        <taxon>Euteleostomi</taxon>
        <taxon>Actinopterygii</taxon>
        <taxon>Neopterygii</taxon>
        <taxon>Teleostei</taxon>
        <taxon>Protacanthopterygii</taxon>
        <taxon>Salmoniformes</taxon>
        <taxon>Salmonidae</taxon>
        <taxon>Coregoninae</taxon>
        <taxon>Coregonus</taxon>
    </lineage>
</organism>
<feature type="coiled-coil region" evidence="2">
    <location>
        <begin position="285"/>
        <end position="429"/>
    </location>
</feature>
<evidence type="ECO:0000259" key="4">
    <source>
        <dbReference type="Pfam" id="PF09727"/>
    </source>
</evidence>
<dbReference type="PANTHER" id="PTHR23166:SF4">
    <property type="entry name" value="FILAMIN A-INTERACTING PROTEIN 1-LIKE"/>
    <property type="match status" value="1"/>
</dbReference>
<feature type="domain" description="Cortactin-binding protein-2 N-terminal" evidence="4">
    <location>
        <begin position="44"/>
        <end position="227"/>
    </location>
</feature>
<feature type="region of interest" description="Disordered" evidence="3">
    <location>
        <begin position="1"/>
        <end position="25"/>
    </location>
</feature>
<comment type="caution">
    <text evidence="5">The sequence shown here is derived from an EMBL/GenBank/DDBJ whole genome shotgun (WGS) entry which is preliminary data.</text>
</comment>
<feature type="compositionally biased region" description="Polar residues" evidence="3">
    <location>
        <begin position="965"/>
        <end position="989"/>
    </location>
</feature>
<dbReference type="Pfam" id="PF09727">
    <property type="entry name" value="CortBP2"/>
    <property type="match status" value="2"/>
</dbReference>
<dbReference type="Proteomes" id="UP001356427">
    <property type="component" value="Unassembled WGS sequence"/>
</dbReference>
<gene>
    <name evidence="5" type="ORF">J4Q44_G00195500</name>
</gene>
<feature type="region of interest" description="Disordered" evidence="3">
    <location>
        <begin position="1139"/>
        <end position="1160"/>
    </location>
</feature>
<feature type="coiled-coil region" evidence="2">
    <location>
        <begin position="594"/>
        <end position="760"/>
    </location>
</feature>
<accession>A0AAN8LHW3</accession>